<dbReference type="HOGENOM" id="CLU_017584_0_6_1"/>
<dbReference type="InterPro" id="IPR015424">
    <property type="entry name" value="PyrdxlP-dep_Trfase"/>
</dbReference>
<evidence type="ECO:0000259" key="1">
    <source>
        <dbReference type="Pfam" id="PF00155"/>
    </source>
</evidence>
<dbReference type="PANTHER" id="PTHR42858">
    <property type="entry name" value="AMINOTRANSFERASE"/>
    <property type="match status" value="1"/>
</dbReference>
<reference evidence="2 3" key="1">
    <citation type="journal article" date="2009" name="Nature">
        <title>Evolution of pathogenicity and sexual reproduction in eight Candida genomes.</title>
        <authorList>
            <person name="Butler G."/>
            <person name="Rasmussen M.D."/>
            <person name="Lin M.F."/>
            <person name="Santos M.A."/>
            <person name="Sakthikumar S."/>
            <person name="Munro C.A."/>
            <person name="Rheinbay E."/>
            <person name="Grabherr M."/>
            <person name="Forche A."/>
            <person name="Reedy J.L."/>
            <person name="Agrafioti I."/>
            <person name="Arnaud M.B."/>
            <person name="Bates S."/>
            <person name="Brown A.J."/>
            <person name="Brunke S."/>
            <person name="Costanzo M.C."/>
            <person name="Fitzpatrick D.A."/>
            <person name="de Groot P.W."/>
            <person name="Harris D."/>
            <person name="Hoyer L.L."/>
            <person name="Hube B."/>
            <person name="Klis F.M."/>
            <person name="Kodira C."/>
            <person name="Lennard N."/>
            <person name="Logue M.E."/>
            <person name="Martin R."/>
            <person name="Neiman A.M."/>
            <person name="Nikolaou E."/>
            <person name="Quail M.A."/>
            <person name="Quinn J."/>
            <person name="Santos M.C."/>
            <person name="Schmitzberger F.F."/>
            <person name="Sherlock G."/>
            <person name="Shah P."/>
            <person name="Silverstein K.A."/>
            <person name="Skrzypek M.S."/>
            <person name="Soll D."/>
            <person name="Staggs R."/>
            <person name="Stansfield I."/>
            <person name="Stumpf M.P."/>
            <person name="Sudbery P.E."/>
            <person name="Srikantha T."/>
            <person name="Zeng Q."/>
            <person name="Berman J."/>
            <person name="Berriman M."/>
            <person name="Heitman J."/>
            <person name="Gow N.A."/>
            <person name="Lorenz M.C."/>
            <person name="Birren B.W."/>
            <person name="Kellis M."/>
            <person name="Cuomo C.A."/>
        </authorList>
    </citation>
    <scope>NUCLEOTIDE SEQUENCE [LARGE SCALE GENOMIC DNA]</scope>
    <source>
        <strain evidence="3">ATCC MYA-3404 / T1</strain>
    </source>
</reference>
<dbReference type="OrthoDB" id="7042322at2759"/>
<dbReference type="GO" id="GO:0030170">
    <property type="term" value="F:pyridoxal phosphate binding"/>
    <property type="evidence" value="ECO:0007669"/>
    <property type="project" value="InterPro"/>
</dbReference>
<feature type="domain" description="Aminotransferase class I/classII large" evidence="1">
    <location>
        <begin position="92"/>
        <end position="456"/>
    </location>
</feature>
<keyword evidence="3" id="KW-1185">Reference proteome</keyword>
<dbReference type="PANTHER" id="PTHR42858:SF1">
    <property type="entry name" value="LD15494P"/>
    <property type="match status" value="1"/>
</dbReference>
<organism evidence="2 3">
    <name type="scientific">Candida tropicalis (strain ATCC MYA-3404 / T1)</name>
    <name type="common">Yeast</name>
    <dbReference type="NCBI Taxonomy" id="294747"/>
    <lineage>
        <taxon>Eukaryota</taxon>
        <taxon>Fungi</taxon>
        <taxon>Dikarya</taxon>
        <taxon>Ascomycota</taxon>
        <taxon>Saccharomycotina</taxon>
        <taxon>Pichiomycetes</taxon>
        <taxon>Debaryomycetaceae</taxon>
        <taxon>Candida/Lodderomyces clade</taxon>
        <taxon>Candida</taxon>
    </lineage>
</organism>
<dbReference type="InterPro" id="IPR004839">
    <property type="entry name" value="Aminotransferase_I/II_large"/>
</dbReference>
<dbReference type="InterPro" id="IPR015421">
    <property type="entry name" value="PyrdxlP-dep_Trfase_major"/>
</dbReference>
<evidence type="ECO:0000313" key="2">
    <source>
        <dbReference type="EMBL" id="EER34202.1"/>
    </source>
</evidence>
<dbReference type="Pfam" id="PF00155">
    <property type="entry name" value="Aminotran_1_2"/>
    <property type="match status" value="1"/>
</dbReference>
<dbReference type="FunFam" id="3.40.640.10:FF:000080">
    <property type="entry name" value="Aminotransferase, putative"/>
    <property type="match status" value="1"/>
</dbReference>
<dbReference type="AlphaFoldDB" id="C5M9E8"/>
<dbReference type="RefSeq" id="XP_002548723.1">
    <property type="nucleotide sequence ID" value="XM_002548677.1"/>
</dbReference>
<dbReference type="GeneID" id="8298505"/>
<name>C5M9E8_CANTT</name>
<dbReference type="InterPro" id="IPR015422">
    <property type="entry name" value="PyrdxlP-dep_Trfase_small"/>
</dbReference>
<dbReference type="Proteomes" id="UP000002037">
    <property type="component" value="Unassembled WGS sequence"/>
</dbReference>
<dbReference type="STRING" id="294747.C5M9E8"/>
<dbReference type="SUPFAM" id="SSF53383">
    <property type="entry name" value="PLP-dependent transferases"/>
    <property type="match status" value="1"/>
</dbReference>
<evidence type="ECO:0000313" key="3">
    <source>
        <dbReference type="Proteomes" id="UP000002037"/>
    </source>
</evidence>
<gene>
    <name evidence="2" type="ORF">CTRG_03020</name>
</gene>
<dbReference type="eggNOG" id="KOG0634">
    <property type="taxonomic scope" value="Eukaryota"/>
</dbReference>
<proteinExistence type="predicted"/>
<dbReference type="EMBL" id="GG692397">
    <property type="protein sequence ID" value="EER34202.1"/>
    <property type="molecule type" value="Genomic_DNA"/>
</dbReference>
<dbReference type="Gene3D" id="3.40.640.10">
    <property type="entry name" value="Type I PLP-dependent aspartate aminotransferase-like (Major domain)"/>
    <property type="match status" value="1"/>
</dbReference>
<dbReference type="CDD" id="cd00609">
    <property type="entry name" value="AAT_like"/>
    <property type="match status" value="1"/>
</dbReference>
<accession>C5M9E8</accession>
<dbReference type="VEuPathDB" id="FungiDB:CTRG_03020"/>
<dbReference type="GO" id="GO:0047536">
    <property type="term" value="F:2-aminoadipate transaminase activity"/>
    <property type="evidence" value="ECO:0007669"/>
    <property type="project" value="EnsemblFungi"/>
</dbReference>
<protein>
    <recommendedName>
        <fullName evidence="1">Aminotransferase class I/classII large domain-containing protein</fullName>
    </recommendedName>
</protein>
<sequence length="464" mass="52218">MAFYHTFTILSTMLSITIKIYKLHHSPQFFFLSLLLSLFLFCRIHQDMINFFKGHPTRELLPAKVIAESYKRVLLDSNYLSYDTDPLNQHPLQYGTDPGNLEIRKTVAQWVDRKFGIQGSDPDCINLTAGASYGVGNILASVTSPEITQRAFIVTPTYFLINSSFLDVGFEGKMTAIEETPNGEYTIDVEHLEKALIKYSQGLEPVHDDINIKIDPVRGKRKFYRFVMYLVPTFSNPGGLTYSLQTRYKLLELARKYDMLLISDDVYEFLDYTDAKNPIARFNQLDKATVTSSYGNTISNATFSKIIAPGLRVGWQESATPKLVQQLAVTGSNRSGGTPNQLSTFVVADLINSGEIDKIIESFKKVYSERVRVLKESIAKYLPADTKVYGGEGGYFVWVVTPNANAYETVTELAKHGVVLAGGENFEVSGDTRSWGQHCVRLSISYLTKEEIEKGVKLWGEFLK</sequence>
<dbReference type="Gene3D" id="3.90.1150.10">
    <property type="entry name" value="Aspartate Aminotransferase, domain 1"/>
    <property type="match status" value="1"/>
</dbReference>
<dbReference type="KEGG" id="ctp:CTRG_03020"/>